<accession>A0A8H4VNN4</accession>
<proteinExistence type="predicted"/>
<reference evidence="1 2" key="1">
    <citation type="submission" date="2019-12" db="EMBL/GenBank/DDBJ databases">
        <authorList>
            <person name="Floudas D."/>
            <person name="Bentzer J."/>
            <person name="Ahren D."/>
            <person name="Johansson T."/>
            <person name="Persson P."/>
            <person name="Tunlid A."/>
        </authorList>
    </citation>
    <scope>NUCLEOTIDE SEQUENCE [LARGE SCALE GENOMIC DNA]</scope>
    <source>
        <strain evidence="1 2">CBS 102.39</strain>
    </source>
</reference>
<sequence length="317" mass="36003">METYSTPYHHYESYARSRKPYFKKIGNGGIIRIPKNLPVELHELIVNELEGETEALKQCSLTCRLYRHFAQRLLFKSMKFSFRTSLALPTADKFLDVLRASPQIVSYVQRLHIREYTPAHTLIPTDNSVAHVIAILINVVDLVLGREDALFSFSQLAPSTRLAIMEKCKSVLSLTVHRMSRIPMEIFDHIHQLERLILDRVFFTDKPDALRDVHGPQVARLTTPYRIKHMHLRAYGIQIVGTLFPFLVERGIGMGTLETLKININQRSRRIALPSADFQAAKTLIGSSARSLKVLEVTISTTANLILPRAATRAVHG</sequence>
<evidence type="ECO:0000313" key="2">
    <source>
        <dbReference type="Proteomes" id="UP000521872"/>
    </source>
</evidence>
<evidence type="ECO:0008006" key="3">
    <source>
        <dbReference type="Google" id="ProtNLM"/>
    </source>
</evidence>
<name>A0A8H4VNN4_9AGAR</name>
<protein>
    <recommendedName>
        <fullName evidence="3">F-box domain-containing protein</fullName>
    </recommendedName>
</protein>
<gene>
    <name evidence="1" type="ORF">D9613_008808</name>
</gene>
<comment type="caution">
    <text evidence="1">The sequence shown here is derived from an EMBL/GenBank/DDBJ whole genome shotgun (WGS) entry which is preliminary data.</text>
</comment>
<dbReference type="AlphaFoldDB" id="A0A8H4VNN4"/>
<evidence type="ECO:0000313" key="1">
    <source>
        <dbReference type="EMBL" id="KAF4616317.1"/>
    </source>
</evidence>
<dbReference type="Proteomes" id="UP000521872">
    <property type="component" value="Unassembled WGS sequence"/>
</dbReference>
<keyword evidence="2" id="KW-1185">Reference proteome</keyword>
<organism evidence="1 2">
    <name type="scientific">Agrocybe pediades</name>
    <dbReference type="NCBI Taxonomy" id="84607"/>
    <lineage>
        <taxon>Eukaryota</taxon>
        <taxon>Fungi</taxon>
        <taxon>Dikarya</taxon>
        <taxon>Basidiomycota</taxon>
        <taxon>Agaricomycotina</taxon>
        <taxon>Agaricomycetes</taxon>
        <taxon>Agaricomycetidae</taxon>
        <taxon>Agaricales</taxon>
        <taxon>Agaricineae</taxon>
        <taxon>Strophariaceae</taxon>
        <taxon>Agrocybe</taxon>
    </lineage>
</organism>
<dbReference type="EMBL" id="JAACJL010000031">
    <property type="protein sequence ID" value="KAF4616317.1"/>
    <property type="molecule type" value="Genomic_DNA"/>
</dbReference>